<dbReference type="Gene3D" id="3.40.50.10320">
    <property type="entry name" value="LmbE-like"/>
    <property type="match status" value="1"/>
</dbReference>
<accession>A0A4R7UWD2</accession>
<keyword evidence="2" id="KW-1185">Reference proteome</keyword>
<dbReference type="OrthoDB" id="158614at2"/>
<evidence type="ECO:0000313" key="1">
    <source>
        <dbReference type="EMBL" id="TDV41093.1"/>
    </source>
</evidence>
<dbReference type="RefSeq" id="WP_133908026.1">
    <property type="nucleotide sequence ID" value="NZ_SOCP01000021.1"/>
</dbReference>
<name>A0A4R7UWD2_9PSEU</name>
<dbReference type="SUPFAM" id="SSF102588">
    <property type="entry name" value="LmbE-like"/>
    <property type="match status" value="1"/>
</dbReference>
<sequence>MTARREPLRLVSVLTRRDDEPGEGAATLARYAAAGHEVMVVTCTGDATGGDGVSEVLGAGHHRLGYAAFGRPGGTSFASVPVAEPTERLVRVLREFRPHVVVAHDDTADPGPDRVRCREVSVAAFDAAGDAARFPGAGEAWQPGKLYTVHEWSEARMRALHEALLARDLESPYRDWLAAPSPGTRWITTRVPCGEFFPVRDRVLRAYAGFLAPAVRHRLAVPVHVRQAVWPTEDFELARCHVPTSLPEDDLLAGISPQ</sequence>
<dbReference type="Proteomes" id="UP000294927">
    <property type="component" value="Unassembled WGS sequence"/>
</dbReference>
<dbReference type="InterPro" id="IPR024078">
    <property type="entry name" value="LmbE-like_dom_sf"/>
</dbReference>
<proteinExistence type="predicted"/>
<evidence type="ECO:0000313" key="2">
    <source>
        <dbReference type="Proteomes" id="UP000294927"/>
    </source>
</evidence>
<reference evidence="1 2" key="1">
    <citation type="submission" date="2019-03" db="EMBL/GenBank/DDBJ databases">
        <title>Genomic Encyclopedia of Archaeal and Bacterial Type Strains, Phase II (KMG-II): from individual species to whole genera.</title>
        <authorList>
            <person name="Goeker M."/>
        </authorList>
    </citation>
    <scope>NUCLEOTIDE SEQUENCE [LARGE SCALE GENOMIC DNA]</scope>
    <source>
        <strain evidence="1 2">DSM 45499</strain>
    </source>
</reference>
<organism evidence="1 2">
    <name type="scientific">Actinophytocola oryzae</name>
    <dbReference type="NCBI Taxonomy" id="502181"/>
    <lineage>
        <taxon>Bacteria</taxon>
        <taxon>Bacillati</taxon>
        <taxon>Actinomycetota</taxon>
        <taxon>Actinomycetes</taxon>
        <taxon>Pseudonocardiales</taxon>
        <taxon>Pseudonocardiaceae</taxon>
    </lineage>
</organism>
<gene>
    <name evidence="1" type="ORF">CLV71_121159</name>
</gene>
<dbReference type="AlphaFoldDB" id="A0A4R7UWD2"/>
<comment type="caution">
    <text evidence="1">The sequence shown here is derived from an EMBL/GenBank/DDBJ whole genome shotgun (WGS) entry which is preliminary data.</text>
</comment>
<protein>
    <submittedName>
        <fullName evidence="1">Mycothiol S-conjugate amidase</fullName>
    </submittedName>
</protein>
<dbReference type="EMBL" id="SOCP01000021">
    <property type="protein sequence ID" value="TDV41093.1"/>
    <property type="molecule type" value="Genomic_DNA"/>
</dbReference>